<dbReference type="EMBL" id="JBHSFV010000007">
    <property type="protein sequence ID" value="MFC4634789.1"/>
    <property type="molecule type" value="Genomic_DNA"/>
</dbReference>
<keyword evidence="2" id="KW-1185">Reference proteome</keyword>
<comment type="caution">
    <text evidence="1">The sequence shown here is derived from an EMBL/GenBank/DDBJ whole genome shotgun (WGS) entry which is preliminary data.</text>
</comment>
<dbReference type="Proteomes" id="UP001596043">
    <property type="component" value="Unassembled WGS sequence"/>
</dbReference>
<proteinExistence type="predicted"/>
<gene>
    <name evidence="1" type="ORF">ACFO3O_12780</name>
</gene>
<reference evidence="2" key="1">
    <citation type="journal article" date="2019" name="Int. J. Syst. Evol. Microbiol.">
        <title>The Global Catalogue of Microorganisms (GCM) 10K type strain sequencing project: providing services to taxonomists for standard genome sequencing and annotation.</title>
        <authorList>
            <consortium name="The Broad Institute Genomics Platform"/>
            <consortium name="The Broad Institute Genome Sequencing Center for Infectious Disease"/>
            <person name="Wu L."/>
            <person name="Ma J."/>
        </authorList>
    </citation>
    <scope>NUCLEOTIDE SEQUENCE [LARGE SCALE GENOMIC DNA]</scope>
    <source>
        <strain evidence="2">YJ-61-S</strain>
    </source>
</reference>
<protein>
    <recommendedName>
        <fullName evidence="3">RiboL-PSP-HEPN domain-containing protein</fullName>
    </recommendedName>
</protein>
<name>A0ABV9HZX6_9FLAO</name>
<dbReference type="RefSeq" id="WP_379979386.1">
    <property type="nucleotide sequence ID" value="NZ_JBHSFV010000007.1"/>
</dbReference>
<sequence length="223" mass="26137">MYEKLIPPKYNQSLNISKSHFDFDNGILSAFEKSIEDLCSLYSVAIKPLNIENEKLKNKIEKYPYPTDTDSMESILLLRINEQINAASDKINNVNSFLTQVISVFCWTQIEQAENKLINLLNIKNKQEEHRGFTPWKLRKEYFKDNGVNINDFKNYYGILELQKVNNKIKHLGKVDSDLISFKPFQGKLNYPFEYIKLPVTKYVSNSYLYLIELMTEIEDKAI</sequence>
<accession>A0ABV9HZX6</accession>
<evidence type="ECO:0000313" key="1">
    <source>
        <dbReference type="EMBL" id="MFC4634789.1"/>
    </source>
</evidence>
<evidence type="ECO:0000313" key="2">
    <source>
        <dbReference type="Proteomes" id="UP001596043"/>
    </source>
</evidence>
<organism evidence="1 2">
    <name type="scientific">Dokdonia ponticola</name>
    <dbReference type="NCBI Taxonomy" id="2041041"/>
    <lineage>
        <taxon>Bacteria</taxon>
        <taxon>Pseudomonadati</taxon>
        <taxon>Bacteroidota</taxon>
        <taxon>Flavobacteriia</taxon>
        <taxon>Flavobacteriales</taxon>
        <taxon>Flavobacteriaceae</taxon>
        <taxon>Dokdonia</taxon>
    </lineage>
</organism>
<evidence type="ECO:0008006" key="3">
    <source>
        <dbReference type="Google" id="ProtNLM"/>
    </source>
</evidence>